<dbReference type="InterPro" id="IPR000601">
    <property type="entry name" value="PKD_dom"/>
</dbReference>
<dbReference type="InterPro" id="IPR022409">
    <property type="entry name" value="PKD/Chitinase_dom"/>
</dbReference>
<dbReference type="SUPFAM" id="SSF49299">
    <property type="entry name" value="PKD domain"/>
    <property type="match status" value="3"/>
</dbReference>
<dbReference type="EMBL" id="CP075546">
    <property type="protein sequence ID" value="QVV89363.1"/>
    <property type="molecule type" value="Genomic_DNA"/>
</dbReference>
<organism evidence="2 3">
    <name type="scientific">Methanospirillum purgamenti</name>
    <dbReference type="NCBI Taxonomy" id="2834276"/>
    <lineage>
        <taxon>Archaea</taxon>
        <taxon>Methanobacteriati</taxon>
        <taxon>Methanobacteriota</taxon>
        <taxon>Stenosarchaea group</taxon>
        <taxon>Methanomicrobia</taxon>
        <taxon>Methanomicrobiales</taxon>
        <taxon>Methanospirillaceae</taxon>
        <taxon>Methanospirillum</taxon>
    </lineage>
</organism>
<keyword evidence="3" id="KW-1185">Reference proteome</keyword>
<accession>A0A8E7B1I6</accession>
<dbReference type="FunFam" id="2.60.40.10:FF:000270">
    <property type="entry name" value="Cell surface protein"/>
    <property type="match status" value="2"/>
</dbReference>
<reference evidence="2 3" key="1">
    <citation type="submission" date="2021-05" db="EMBL/GenBank/DDBJ databases">
        <title>A novel Methanospirillum isolate from a pyrite-forming mixed culture.</title>
        <authorList>
            <person name="Bunk B."/>
            <person name="Sproer C."/>
            <person name="Spring S."/>
            <person name="Pester M."/>
        </authorList>
    </citation>
    <scope>NUCLEOTIDE SEQUENCE [LARGE SCALE GENOMIC DNA]</scope>
    <source>
        <strain evidence="2 3">J.3.6.1-F.2.7.3</strain>
    </source>
</reference>
<name>A0A8E7B1I6_9EURY</name>
<dbReference type="Pfam" id="PF18911">
    <property type="entry name" value="PKD_4"/>
    <property type="match status" value="3"/>
</dbReference>
<proteinExistence type="predicted"/>
<feature type="domain" description="PKD" evidence="1">
    <location>
        <begin position="272"/>
        <end position="348"/>
    </location>
</feature>
<protein>
    <submittedName>
        <fullName evidence="2">PKD domain-containing protein</fullName>
    </submittedName>
</protein>
<dbReference type="PANTHER" id="PTHR36842">
    <property type="entry name" value="PROTEIN TOLB HOMOLOG"/>
    <property type="match status" value="1"/>
</dbReference>
<evidence type="ECO:0000313" key="2">
    <source>
        <dbReference type="EMBL" id="QVV89363.1"/>
    </source>
</evidence>
<evidence type="ECO:0000259" key="1">
    <source>
        <dbReference type="PROSITE" id="PS50093"/>
    </source>
</evidence>
<dbReference type="PROSITE" id="PS50093">
    <property type="entry name" value="PKD"/>
    <property type="match status" value="3"/>
</dbReference>
<dbReference type="KEGG" id="mrtj:KHC33_02170"/>
<dbReference type="GeneID" id="65095952"/>
<feature type="domain" description="PKD" evidence="1">
    <location>
        <begin position="161"/>
        <end position="245"/>
    </location>
</feature>
<evidence type="ECO:0000313" key="3">
    <source>
        <dbReference type="Proteomes" id="UP000680656"/>
    </source>
</evidence>
<feature type="domain" description="PKD" evidence="1">
    <location>
        <begin position="65"/>
        <end position="131"/>
    </location>
</feature>
<dbReference type="InterPro" id="IPR013783">
    <property type="entry name" value="Ig-like_fold"/>
</dbReference>
<dbReference type="AlphaFoldDB" id="A0A8E7B1I6"/>
<dbReference type="Proteomes" id="UP000680656">
    <property type="component" value="Chromosome"/>
</dbReference>
<dbReference type="SMART" id="SM00089">
    <property type="entry name" value="PKD"/>
    <property type="match status" value="3"/>
</dbReference>
<sequence length="439" mass="46532">MKDHNGVDKKIRILFILGIMLLCPCIAAGSDLISPVVFESGYYNTTESGGIPASDGVLADSLTPPVAIFSISQSSGPVPLKIQFTDHSTGNPTQWGWYFGDGGTSNDQNPEHIYTTPGVYPVGFLVANSAGYNKTFVPGLIQVQNPVPAPTQVPSPGTYPPTASFMGSPTTGPVPLTILFIDTSTDKPVSWGWYFGDGSYSPRQHPYHTYTRPGVYPVSLTASNAGGSDTFIAENYIVATTPVPTPTPRPTIKPPCPLILSQSVEVTDPSLPVAKFSAETIEASDIFTVRFIDESLGDPTFRLWYFDDGSYSTDTNPVYTYTDPGTHQVSLMVVNDAGSSTISGMVEVNTGKTGAGGDANLTLPSFSRSTPLSPGFAKLVAENPDSWSWIFEGWNKSANIVPHPNLTPGGISASKDFGKNTGESMALKEGIIKGGLGGL</sequence>
<dbReference type="RefSeq" id="WP_214420160.1">
    <property type="nucleotide sequence ID" value="NZ_CP075546.1"/>
</dbReference>
<gene>
    <name evidence="2" type="ORF">KHC33_02170</name>
</gene>
<dbReference type="InterPro" id="IPR035986">
    <property type="entry name" value="PKD_dom_sf"/>
</dbReference>
<dbReference type="CDD" id="cd00146">
    <property type="entry name" value="PKD"/>
    <property type="match status" value="3"/>
</dbReference>
<dbReference type="PANTHER" id="PTHR36842:SF1">
    <property type="entry name" value="PROTEIN TOLB"/>
    <property type="match status" value="1"/>
</dbReference>
<dbReference type="Gene3D" id="2.60.40.10">
    <property type="entry name" value="Immunoglobulins"/>
    <property type="match status" value="3"/>
</dbReference>